<sequence length="38" mass="4384">MELIERVKELKASGKTAEQIAVLLETSIWIIRPIYKNV</sequence>
<reference evidence="1 2" key="1">
    <citation type="submission" date="2020-07" db="EMBL/GenBank/DDBJ databases">
        <title>Genomic Encyclopedia of Type Strains, Phase IV (KMG-V): Genome sequencing to study the core and pangenomes of soil and plant-associated prokaryotes.</title>
        <authorList>
            <person name="Whitman W."/>
        </authorList>
    </citation>
    <scope>NUCLEOTIDE SEQUENCE [LARGE SCALE GENOMIC DNA]</scope>
    <source>
        <strain evidence="1 2">A1</strain>
    </source>
</reference>
<gene>
    <name evidence="1" type="ORF">HNP86_001878</name>
</gene>
<organism evidence="1 2">
    <name type="scientific">Methanococcus maripaludis</name>
    <name type="common">Methanococcus deltae</name>
    <dbReference type="NCBI Taxonomy" id="39152"/>
    <lineage>
        <taxon>Archaea</taxon>
        <taxon>Methanobacteriati</taxon>
        <taxon>Methanobacteriota</taxon>
        <taxon>Methanomada group</taxon>
        <taxon>Methanococci</taxon>
        <taxon>Methanococcales</taxon>
        <taxon>Methanococcaceae</taxon>
        <taxon>Methanococcus</taxon>
    </lineage>
</organism>
<dbReference type="AlphaFoldDB" id="A0A7J9NVL6"/>
<keyword evidence="1" id="KW-0238">DNA-binding</keyword>
<proteinExistence type="predicted"/>
<accession>A0A7J9NVL6</accession>
<dbReference type="GO" id="GO:0003677">
    <property type="term" value="F:DNA binding"/>
    <property type="evidence" value="ECO:0007669"/>
    <property type="project" value="UniProtKB-KW"/>
</dbReference>
<comment type="caution">
    <text evidence="1">The sequence shown here is derived from an EMBL/GenBank/DDBJ whole genome shotgun (WGS) entry which is preliminary data.</text>
</comment>
<dbReference type="EMBL" id="JACDUH010000003">
    <property type="protein sequence ID" value="MBA2851719.1"/>
    <property type="molecule type" value="Genomic_DNA"/>
</dbReference>
<dbReference type="Proteomes" id="UP000564425">
    <property type="component" value="Unassembled WGS sequence"/>
</dbReference>
<protein>
    <submittedName>
        <fullName evidence="1">DNA-binding CsgD family transcriptional regulator</fullName>
    </submittedName>
</protein>
<name>A0A7J9NVL6_METMI</name>
<evidence type="ECO:0000313" key="2">
    <source>
        <dbReference type="Proteomes" id="UP000564425"/>
    </source>
</evidence>
<evidence type="ECO:0000313" key="1">
    <source>
        <dbReference type="EMBL" id="MBA2851719.1"/>
    </source>
</evidence>